<dbReference type="Pfam" id="PF00668">
    <property type="entry name" value="Condensation"/>
    <property type="match status" value="1"/>
</dbReference>
<dbReference type="GO" id="GO:0008610">
    <property type="term" value="P:lipid biosynthetic process"/>
    <property type="evidence" value="ECO:0007669"/>
    <property type="project" value="InterPro"/>
</dbReference>
<gene>
    <name evidence="8" type="ORF">D187_003409</name>
</gene>
<dbReference type="CDD" id="cd05931">
    <property type="entry name" value="FAAL"/>
    <property type="match status" value="1"/>
</dbReference>
<dbReference type="PROSITE" id="PS00012">
    <property type="entry name" value="PHOSPHOPANTETHEINE"/>
    <property type="match status" value="1"/>
</dbReference>
<feature type="domain" description="Carrier" evidence="7">
    <location>
        <begin position="607"/>
        <end position="681"/>
    </location>
</feature>
<dbReference type="PROSITE" id="PS00455">
    <property type="entry name" value="AMP_BINDING"/>
    <property type="match status" value="2"/>
</dbReference>
<dbReference type="Gene3D" id="2.30.38.10">
    <property type="entry name" value="Luciferase, Domain 3"/>
    <property type="match status" value="1"/>
</dbReference>
<keyword evidence="9" id="KW-1185">Reference proteome</keyword>
<dbReference type="NCBIfam" id="TIGR01733">
    <property type="entry name" value="AA-adenyl-dom"/>
    <property type="match status" value="1"/>
</dbReference>
<keyword evidence="8" id="KW-0436">Ligase</keyword>
<comment type="cofactor">
    <cofactor evidence="1">
        <name>pantetheine 4'-phosphate</name>
        <dbReference type="ChEBI" id="CHEBI:47942"/>
    </cofactor>
</comment>
<dbReference type="RefSeq" id="WP_002624887.1">
    <property type="nucleotide sequence ID" value="NZ_ANAH02000020.1"/>
</dbReference>
<dbReference type="Gene3D" id="3.40.50.12780">
    <property type="entry name" value="N-terminal domain of ligase-like"/>
    <property type="match status" value="1"/>
</dbReference>
<evidence type="ECO:0000259" key="7">
    <source>
        <dbReference type="PROSITE" id="PS50075"/>
    </source>
</evidence>
<evidence type="ECO:0000313" key="9">
    <source>
        <dbReference type="Proteomes" id="UP000011682"/>
    </source>
</evidence>
<reference evidence="8" key="1">
    <citation type="submission" date="2013-05" db="EMBL/GenBank/DDBJ databases">
        <title>Genome assembly of Cystobacter fuscus DSM 2262.</title>
        <authorList>
            <person name="Sharma G."/>
            <person name="Khatri I."/>
            <person name="Kaur C."/>
            <person name="Mayilraj S."/>
            <person name="Subramanian S."/>
        </authorList>
    </citation>
    <scope>NUCLEOTIDE SEQUENCE [LARGE SCALE GENOMIC DNA]</scope>
    <source>
        <strain evidence="8">DSM 2262</strain>
    </source>
</reference>
<dbReference type="InterPro" id="IPR042099">
    <property type="entry name" value="ANL_N_sf"/>
</dbReference>
<dbReference type="InterPro" id="IPR006162">
    <property type="entry name" value="Ppantetheine_attach_site"/>
</dbReference>
<dbReference type="Gene3D" id="1.10.1200.10">
    <property type="entry name" value="ACP-like"/>
    <property type="match status" value="2"/>
</dbReference>
<dbReference type="PANTHER" id="PTHR45527">
    <property type="entry name" value="NONRIBOSOMAL PEPTIDE SYNTHETASE"/>
    <property type="match status" value="1"/>
</dbReference>
<keyword evidence="6" id="KW-0443">Lipid metabolism</keyword>
<dbReference type="InterPro" id="IPR040097">
    <property type="entry name" value="FAAL/FAAC"/>
</dbReference>
<dbReference type="GO" id="GO:0031177">
    <property type="term" value="F:phosphopantetheine binding"/>
    <property type="evidence" value="ECO:0007669"/>
    <property type="project" value="InterPro"/>
</dbReference>
<comment type="caution">
    <text evidence="8">The sequence shown here is derived from an EMBL/GenBank/DDBJ whole genome shotgun (WGS) entry which is preliminary data.</text>
</comment>
<dbReference type="eggNOG" id="COG1020">
    <property type="taxonomic scope" value="Bacteria"/>
</dbReference>
<evidence type="ECO:0000256" key="3">
    <source>
        <dbReference type="ARBA" id="ARBA00022450"/>
    </source>
</evidence>
<dbReference type="InterPro" id="IPR023213">
    <property type="entry name" value="CAT-like_dom_sf"/>
</dbReference>
<dbReference type="Pfam" id="PF23024">
    <property type="entry name" value="AMP-dom_DIP2-like"/>
    <property type="match status" value="1"/>
</dbReference>
<dbReference type="EMBL" id="ANAH02000020">
    <property type="protein sequence ID" value="EPX59032.1"/>
    <property type="molecule type" value="Genomic_DNA"/>
</dbReference>
<dbReference type="eggNOG" id="COG0318">
    <property type="taxonomic scope" value="Bacteria"/>
</dbReference>
<dbReference type="Pfam" id="PF13193">
    <property type="entry name" value="AMP-binding_C"/>
    <property type="match status" value="1"/>
</dbReference>
<dbReference type="InterPro" id="IPR010071">
    <property type="entry name" value="AA_adenyl_dom"/>
</dbReference>
<dbReference type="GO" id="GO:0005829">
    <property type="term" value="C:cytosol"/>
    <property type="evidence" value="ECO:0007669"/>
    <property type="project" value="TreeGrafter"/>
</dbReference>
<evidence type="ECO:0000256" key="5">
    <source>
        <dbReference type="ARBA" id="ARBA00022832"/>
    </source>
</evidence>
<dbReference type="FunFam" id="3.40.50.12780:FF:000013">
    <property type="entry name" value="Long-chain-fatty-acid--AMP ligase FadD32"/>
    <property type="match status" value="1"/>
</dbReference>
<dbReference type="SUPFAM" id="SSF56801">
    <property type="entry name" value="Acetyl-CoA synthetase-like"/>
    <property type="match status" value="2"/>
</dbReference>
<dbReference type="Pfam" id="PF00550">
    <property type="entry name" value="PP-binding"/>
    <property type="match status" value="2"/>
</dbReference>
<dbReference type="GO" id="GO:0043041">
    <property type="term" value="P:amino acid activation for nonribosomal peptide biosynthetic process"/>
    <property type="evidence" value="ECO:0007669"/>
    <property type="project" value="TreeGrafter"/>
</dbReference>
<keyword evidence="3" id="KW-0596">Phosphopantetheine</keyword>
<evidence type="ECO:0000256" key="6">
    <source>
        <dbReference type="ARBA" id="ARBA00023098"/>
    </source>
</evidence>
<dbReference type="InterPro" id="IPR020806">
    <property type="entry name" value="PKS_PP-bd"/>
</dbReference>
<dbReference type="CDD" id="cd19531">
    <property type="entry name" value="LCL_NRPS-like"/>
    <property type="match status" value="1"/>
</dbReference>
<keyword evidence="4" id="KW-0597">Phosphoprotein</keyword>
<dbReference type="InterPro" id="IPR001242">
    <property type="entry name" value="Condensation_dom"/>
</dbReference>
<dbReference type="PROSITE" id="PS50075">
    <property type="entry name" value="CARRIER"/>
    <property type="match status" value="2"/>
</dbReference>
<dbReference type="GO" id="GO:0072330">
    <property type="term" value="P:monocarboxylic acid biosynthetic process"/>
    <property type="evidence" value="ECO:0007669"/>
    <property type="project" value="UniProtKB-ARBA"/>
</dbReference>
<evidence type="ECO:0000313" key="8">
    <source>
        <dbReference type="EMBL" id="EPX59032.1"/>
    </source>
</evidence>
<dbReference type="Gene3D" id="3.40.50.980">
    <property type="match status" value="2"/>
</dbReference>
<dbReference type="FunFam" id="3.40.50.980:FF:000001">
    <property type="entry name" value="Non-ribosomal peptide synthetase"/>
    <property type="match status" value="1"/>
</dbReference>
<dbReference type="InterPro" id="IPR036736">
    <property type="entry name" value="ACP-like_sf"/>
</dbReference>
<dbReference type="CDD" id="cd05930">
    <property type="entry name" value="A_NRPS"/>
    <property type="match status" value="1"/>
</dbReference>
<keyword evidence="5" id="KW-0276">Fatty acid metabolism</keyword>
<comment type="similarity">
    <text evidence="2">Belongs to the ATP-dependent AMP-binding enzyme family.</text>
</comment>
<dbReference type="InterPro" id="IPR000873">
    <property type="entry name" value="AMP-dep_synth/lig_dom"/>
</dbReference>
<dbReference type="SUPFAM" id="SSF52777">
    <property type="entry name" value="CoA-dependent acyltransferases"/>
    <property type="match status" value="2"/>
</dbReference>
<dbReference type="InterPro" id="IPR020845">
    <property type="entry name" value="AMP-binding_CS"/>
</dbReference>
<dbReference type="GO" id="GO:0006631">
    <property type="term" value="P:fatty acid metabolic process"/>
    <property type="evidence" value="ECO:0007669"/>
    <property type="project" value="UniProtKB-KW"/>
</dbReference>
<evidence type="ECO:0000256" key="1">
    <source>
        <dbReference type="ARBA" id="ARBA00001957"/>
    </source>
</evidence>
<dbReference type="InterPro" id="IPR025110">
    <property type="entry name" value="AMP-bd_C"/>
</dbReference>
<accession>S9P9T0</accession>
<dbReference type="Gene3D" id="3.30.300.30">
    <property type="match status" value="2"/>
</dbReference>
<dbReference type="GO" id="GO:0071766">
    <property type="term" value="P:Actinobacterium-type cell wall biogenesis"/>
    <property type="evidence" value="ECO:0007669"/>
    <property type="project" value="UniProtKB-ARBA"/>
</dbReference>
<evidence type="ECO:0000256" key="2">
    <source>
        <dbReference type="ARBA" id="ARBA00006432"/>
    </source>
</evidence>
<organism evidence="8 9">
    <name type="scientific">Cystobacter fuscus (strain ATCC 25194 / DSM 2262 / NBRC 100088 / M29)</name>
    <dbReference type="NCBI Taxonomy" id="1242864"/>
    <lineage>
        <taxon>Bacteria</taxon>
        <taxon>Pseudomonadati</taxon>
        <taxon>Myxococcota</taxon>
        <taxon>Myxococcia</taxon>
        <taxon>Myxococcales</taxon>
        <taxon>Cystobacterineae</taxon>
        <taxon>Archangiaceae</taxon>
        <taxon>Cystobacter</taxon>
    </lineage>
</organism>
<name>S9P9T0_CYSF2</name>
<dbReference type="FunFam" id="3.40.50.12780:FF:000012">
    <property type="entry name" value="Non-ribosomal peptide synthetase"/>
    <property type="match status" value="1"/>
</dbReference>
<dbReference type="FunFam" id="1.10.1200.10:FF:000016">
    <property type="entry name" value="Non-ribosomal peptide synthase"/>
    <property type="match status" value="1"/>
</dbReference>
<protein>
    <submittedName>
        <fullName evidence="8">Long-chain-fatty-acid--CoA ligase</fullName>
    </submittedName>
</protein>
<dbReference type="FunFam" id="3.30.300.30:FF:000010">
    <property type="entry name" value="Enterobactin synthetase component F"/>
    <property type="match status" value="1"/>
</dbReference>
<dbReference type="GO" id="GO:0016874">
    <property type="term" value="F:ligase activity"/>
    <property type="evidence" value="ECO:0007669"/>
    <property type="project" value="UniProtKB-KW"/>
</dbReference>
<dbReference type="SMART" id="SM00823">
    <property type="entry name" value="PKS_PP"/>
    <property type="match status" value="2"/>
</dbReference>
<evidence type="ECO:0000256" key="4">
    <source>
        <dbReference type="ARBA" id="ARBA00022553"/>
    </source>
</evidence>
<dbReference type="PANTHER" id="PTHR45527:SF1">
    <property type="entry name" value="FATTY ACID SYNTHASE"/>
    <property type="match status" value="1"/>
</dbReference>
<dbReference type="SUPFAM" id="SSF47336">
    <property type="entry name" value="ACP-like"/>
    <property type="match status" value="2"/>
</dbReference>
<dbReference type="InterPro" id="IPR045851">
    <property type="entry name" value="AMP-bd_C_sf"/>
</dbReference>
<dbReference type="Gene3D" id="3.30.559.10">
    <property type="entry name" value="Chloramphenicol acetyltransferase-like domain"/>
    <property type="match status" value="1"/>
</dbReference>
<sequence length="1787" mass="197393">MNSFSNDHRFATFVDLLTYRAEHQPDKLAFTFLHEDTTSGVSLTNGQLDERARAIAAFLQNHGTVGDRALLLYPPGLDFITAFFGCLYAGLIPVPAYPPRRNQKVQRLQALLTDAAPRLVLTTSAFTGGISAHFAGSPEFEALQLVPTDQLETGLASSWKRPSLKENMLAFLQYTSGSTSTPKGVMVSHANLIHNSECIRSAFALTPEDRAVTWLPSFHDMGLIDGILQPLYTGFPAVLMSPASFLQQPIRWLKAISHYRATHSGGPNFAYELCVRRTTEEQREGLELSCWKMAYNGAEPVRRPTLELFASTFAPYGFQPRFFYPCYGLAEATLMVTGGLVEEAPVFLTLDSQRLEEHQVETAASVTPKSTSLVGSGRTHLDTKVIIAHPGTRTRCAPDQVGEIWVSGRGIAQGYWNRPKETQEVFHASLSDTGEGPFLRTGDLGFVRGNELFVTGRQKDLLIIRGRNHYPQDIELTAARSHPALHPGGGAAFSVVVNDAEQLVVVHELERVALRSVNVEDVSTAMRRAIAEQHELQTHAVVLLKPGQIPKTSSGKIQRAACRERFLKGTLEPVGTSVLEAEADAVEETARLAPEEILALPPAERPPRLVEHLRWLVSQALRVPVARVDPEHTLLQLGLDSLAATELQHRLEAEFGVAISLEVFLEDNSIARLTEHLLERLASKSAITTQRRPAPSDSGAGHPLSHGQQALWFLHQMAPASAAYNVSFAVRVVSEIDPETLWEAFRVLTGRHSALRTAFETVEGRPVARVRSESTLDVQHIDATPWSQEELDARLVEWTHRPFDLRRAPLFRVRLFQRGARDHVLLLTAHHILVDFWSLMVLMGELPEVYASLKARQPVALATSASQPVDHANWQSALLEGPRGEELWRYWRKQLAGAPPVLSLPADRPRAPVQSDRGAVHVSRWDPRRVERLKAFATSRGATPYTLLLAAFQVLLYRYTGQEDIVVGSSVAGRTRAEFAGTVGYLVNQLGLRARLSHDLGFEQFLQQVRQTVLDALAHQEYPFALLVNRLRPGRDSSHSPLFQTMFLHEKPHRQQAISALVTREQDTSIQLGGLTLEPFALEHRAAQFDLTLKMTEGDDSLTASWEYNSDLFDAATIQRMNGHLQTLLDAILEQPGQTLGDLPLMSADEQRRLLIDWNDTRTSYPEDKCFHELFEAQAARTPDAIAVEYMDQRLDYRELNQRANRIAHQLIGLGIGPESLVGVCVHRSLELMVALLGVLKAGAAYVPLDPSYPAQRLAYVLEDAGVAALLTQRELLTKLPGRSVRTLCVDGDGDELVRNSPDNPRGRATPGSLAYIIYTSGSTGRPKGVMVQHRGLVNYLAWCEHAYAVDGGRGAPVVTSIGFDATITSLFTPLLAGKKVVLLPEQEELSALMNVLRAERDFSLVKLTPAHLDLLRNSMPAEQAAGGTRAFIVGGEALARESLAFWRTHAPETKIINEYGPTETVVGCCTHEVTSLAFASGNVPIGRPIANTQLYILDARLRPVPVGVSGELYIGGAGVARGYLHRPELTAERFICDPFSTEPGARLYKTGDLARYLADGKIEFLGRADDQVKIRGFRVELGEVEAALRLHPRVQDAAVVAQPEAGGGNRLVAYIVWKNPSGNTLPVEVRHFLAESLPHYMVPAAIVSLDKLPLTSHGKLDRTALPLPDNARPALEATYVRPSNDLEQLIAAVWQEVLQLDKVGVNDNFFDLGGHSLLAAQVRHKLEEQLKRDISLVQLLQYPTIRALAGFLARGHETSPETQGIQDRIKKQKQAHLAIRKKREHS</sequence>
<dbReference type="Pfam" id="PF00501">
    <property type="entry name" value="AMP-binding"/>
    <property type="match status" value="2"/>
</dbReference>
<dbReference type="GO" id="GO:0044550">
    <property type="term" value="P:secondary metabolite biosynthetic process"/>
    <property type="evidence" value="ECO:0007669"/>
    <property type="project" value="UniProtKB-ARBA"/>
</dbReference>
<dbReference type="Gene3D" id="3.30.559.30">
    <property type="entry name" value="Nonribosomal peptide synthetase, condensation domain"/>
    <property type="match status" value="1"/>
</dbReference>
<feature type="domain" description="Carrier" evidence="7">
    <location>
        <begin position="1682"/>
        <end position="1757"/>
    </location>
</feature>
<dbReference type="OrthoDB" id="9797708at2"/>
<dbReference type="Proteomes" id="UP000011682">
    <property type="component" value="Unassembled WGS sequence"/>
</dbReference>
<dbReference type="FunFam" id="2.30.38.10:FF:000001">
    <property type="entry name" value="Non-ribosomal peptide synthetase PvdI"/>
    <property type="match status" value="1"/>
</dbReference>
<proteinExistence type="inferred from homology"/>
<dbReference type="InterPro" id="IPR009081">
    <property type="entry name" value="PP-bd_ACP"/>
</dbReference>